<reference evidence="1" key="1">
    <citation type="submission" date="2020-10" db="EMBL/GenBank/DDBJ databases">
        <authorList>
            <person name="Muller C M."/>
        </authorList>
    </citation>
    <scope>NUCLEOTIDE SEQUENCE</scope>
    <source>
        <strain evidence="1">THUN-12</strain>
    </source>
</reference>
<accession>A0A9W4CYV7</accession>
<evidence type="ECO:0000313" key="2">
    <source>
        <dbReference type="Proteomes" id="UP000683417"/>
    </source>
</evidence>
<protein>
    <submittedName>
        <fullName evidence="1">BgTH12-04500</fullName>
    </submittedName>
</protein>
<evidence type="ECO:0000313" key="1">
    <source>
        <dbReference type="EMBL" id="CAD6498842.1"/>
    </source>
</evidence>
<proteinExistence type="predicted"/>
<organism evidence="1 2">
    <name type="scientific">Blumeria graminis f. sp. triticale</name>
    <dbReference type="NCBI Taxonomy" id="1689686"/>
    <lineage>
        <taxon>Eukaryota</taxon>
        <taxon>Fungi</taxon>
        <taxon>Dikarya</taxon>
        <taxon>Ascomycota</taxon>
        <taxon>Pezizomycotina</taxon>
        <taxon>Leotiomycetes</taxon>
        <taxon>Erysiphales</taxon>
        <taxon>Erysiphaceae</taxon>
        <taxon>Blumeria</taxon>
    </lineage>
</organism>
<gene>
    <name evidence="1" type="ORF">BGTH12_LOCUS200</name>
</gene>
<sequence length="452" mass="51583">MDCTLRNAGLFHQTEEQFNNEEVDNGQYFVDRRYGEKLGYVRGGLHARGGRSSFKGGLQGGSGSNNDRRKICFVCKKVGCWTTRHKPSDRQGRINSWRTYMAENDLPADNDTLGMFIIDYEDYEVNQNDDKTDLIGMFNMWSEDKTEQFLTSYGTIDGRSTAVLLNNKAAKHTLTANDPFESAQSEPSSIFQFHSRYDSEIFQGILPDTRAAGLSTAGENQVKALQVIISELEIDTRTAGNHRITFGDSPHVATLGTVDVKIPFGTIIFTVVQANTTFLLCLTDMEKHCVFLDNTHDLLVHTNKQGKQEIYPVVRKWGHPFFLDLEATAVACRLTEIELRQLYRRFGHPAADRLSKLLSRAGYDDFNEDTLRQINMFYHQCQIHSKAPGRFRFTLREDMNFNFRLIVDFMYIQGKPVLHAVDEATAFQAARFLPNMTVKATWETLRAMWIDT</sequence>
<dbReference type="Proteomes" id="UP000683417">
    <property type="component" value="Unassembled WGS sequence"/>
</dbReference>
<comment type="caution">
    <text evidence="1">The sequence shown here is derived from an EMBL/GenBank/DDBJ whole genome shotgun (WGS) entry which is preliminary data.</text>
</comment>
<dbReference type="AlphaFoldDB" id="A0A9W4CYV7"/>
<name>A0A9W4CYV7_BLUGR</name>
<dbReference type="EMBL" id="CAJHIT010000001">
    <property type="protein sequence ID" value="CAD6498842.1"/>
    <property type="molecule type" value="Genomic_DNA"/>
</dbReference>